<evidence type="ECO:0000313" key="2">
    <source>
        <dbReference type="EMBL" id="KAF1969572.1"/>
    </source>
</evidence>
<feature type="compositionally biased region" description="Low complexity" evidence="1">
    <location>
        <begin position="31"/>
        <end position="48"/>
    </location>
</feature>
<evidence type="ECO:0000313" key="3">
    <source>
        <dbReference type="Proteomes" id="UP000800036"/>
    </source>
</evidence>
<dbReference type="EMBL" id="ML976708">
    <property type="protein sequence ID" value="KAF1969572.1"/>
    <property type="molecule type" value="Genomic_DNA"/>
</dbReference>
<evidence type="ECO:0000256" key="1">
    <source>
        <dbReference type="SAM" id="MobiDB-lite"/>
    </source>
</evidence>
<feature type="region of interest" description="Disordered" evidence="1">
    <location>
        <begin position="1"/>
        <end position="59"/>
    </location>
</feature>
<protein>
    <submittedName>
        <fullName evidence="2">Uncharacterized protein</fullName>
    </submittedName>
</protein>
<feature type="region of interest" description="Disordered" evidence="1">
    <location>
        <begin position="94"/>
        <end position="126"/>
    </location>
</feature>
<reference evidence="2" key="1">
    <citation type="journal article" date="2020" name="Stud. Mycol.">
        <title>101 Dothideomycetes genomes: a test case for predicting lifestyles and emergence of pathogens.</title>
        <authorList>
            <person name="Haridas S."/>
            <person name="Albert R."/>
            <person name="Binder M."/>
            <person name="Bloem J."/>
            <person name="Labutti K."/>
            <person name="Salamov A."/>
            <person name="Andreopoulos B."/>
            <person name="Baker S."/>
            <person name="Barry K."/>
            <person name="Bills G."/>
            <person name="Bluhm B."/>
            <person name="Cannon C."/>
            <person name="Castanera R."/>
            <person name="Culley D."/>
            <person name="Daum C."/>
            <person name="Ezra D."/>
            <person name="Gonzalez J."/>
            <person name="Henrissat B."/>
            <person name="Kuo A."/>
            <person name="Liang C."/>
            <person name="Lipzen A."/>
            <person name="Lutzoni F."/>
            <person name="Magnuson J."/>
            <person name="Mondo S."/>
            <person name="Nolan M."/>
            <person name="Ohm R."/>
            <person name="Pangilinan J."/>
            <person name="Park H.-J."/>
            <person name="Ramirez L."/>
            <person name="Alfaro M."/>
            <person name="Sun H."/>
            <person name="Tritt A."/>
            <person name="Yoshinaga Y."/>
            <person name="Zwiers L.-H."/>
            <person name="Turgeon B."/>
            <person name="Goodwin S."/>
            <person name="Spatafora J."/>
            <person name="Crous P."/>
            <person name="Grigoriev I."/>
        </authorList>
    </citation>
    <scope>NUCLEOTIDE SEQUENCE</scope>
    <source>
        <strain evidence="2">CBS 107.79</strain>
    </source>
</reference>
<name>A0A6A5V0L9_9PLEO</name>
<dbReference type="Proteomes" id="UP000800036">
    <property type="component" value="Unassembled WGS sequence"/>
</dbReference>
<dbReference type="OrthoDB" id="3789882at2759"/>
<dbReference type="AlphaFoldDB" id="A0A6A5V0L9"/>
<sequence length="515" mass="57875">MLFRASESDTTSEAVSEALPETEPETKSRPETQLPPSTQPSTRPSPFQRQISPAVKNMSSTFADKAKTILASVIPPPTSAPVRAETEFFESAIENQASSETDSTVVSKEHEETDQTDQTELSQINWPTVEGSHAVATHDQHDARDRKINLLSNMVAWLLQHQRDGWDGSEEELTRLENIRKEIIGERDNVFATLLNELAGQERMTGKFQGIIRRMVGTIKAIEPETVHAPQAPFTKAIDNEWKLLWERCCLLTRTILNDRNFKSEDFETLEQSIGITFARDPHYRDIIQQSSDFPSVLENDVLLKLKSSLARLLFIFVFEYPSLILQGEHSHLLKHVYTMIGAAGDMSEVKRLDLLATEMLVKENRVQSGVIYEKAEQRCGWISQMLGLNPPPDSYDAVTGDLKELCYRAIKLYSQLLVSPLEYCIHFFPQGTTFDEPSMIGEDMFGTALSTSRCIGGKVKLCLFPAIWQYCAQSLSPTANLADALTANRKFLRSHILDSNVHLSLVSKAVVLLE</sequence>
<keyword evidence="3" id="KW-1185">Reference proteome</keyword>
<accession>A0A6A5V0L9</accession>
<organism evidence="2 3">
    <name type="scientific">Bimuria novae-zelandiae CBS 107.79</name>
    <dbReference type="NCBI Taxonomy" id="1447943"/>
    <lineage>
        <taxon>Eukaryota</taxon>
        <taxon>Fungi</taxon>
        <taxon>Dikarya</taxon>
        <taxon>Ascomycota</taxon>
        <taxon>Pezizomycotina</taxon>
        <taxon>Dothideomycetes</taxon>
        <taxon>Pleosporomycetidae</taxon>
        <taxon>Pleosporales</taxon>
        <taxon>Massarineae</taxon>
        <taxon>Didymosphaeriaceae</taxon>
        <taxon>Bimuria</taxon>
    </lineage>
</organism>
<feature type="compositionally biased region" description="Polar residues" evidence="1">
    <location>
        <begin position="94"/>
        <end position="106"/>
    </location>
</feature>
<proteinExistence type="predicted"/>
<gene>
    <name evidence="2" type="ORF">BU23DRAFT_238544</name>
</gene>